<evidence type="ECO:0000313" key="3">
    <source>
        <dbReference type="EMBL" id="EAY07009.1"/>
    </source>
</evidence>
<feature type="compositionally biased region" description="Low complexity" evidence="1">
    <location>
        <begin position="214"/>
        <end position="225"/>
    </location>
</feature>
<dbReference type="Proteomes" id="UP000001542">
    <property type="component" value="Unassembled WGS sequence"/>
</dbReference>
<reference evidence="3" key="1">
    <citation type="submission" date="2006-10" db="EMBL/GenBank/DDBJ databases">
        <authorList>
            <person name="Amadeo P."/>
            <person name="Zhao Q."/>
            <person name="Wortman J."/>
            <person name="Fraser-Liggett C."/>
            <person name="Carlton J."/>
        </authorList>
    </citation>
    <scope>NUCLEOTIDE SEQUENCE</scope>
    <source>
        <strain evidence="3">G3</strain>
    </source>
</reference>
<proteinExistence type="predicted"/>
<feature type="region of interest" description="Disordered" evidence="1">
    <location>
        <begin position="149"/>
        <end position="225"/>
    </location>
</feature>
<evidence type="ECO:0000313" key="4">
    <source>
        <dbReference type="Proteomes" id="UP000001542"/>
    </source>
</evidence>
<feature type="transmembrane region" description="Helical" evidence="2">
    <location>
        <begin position="119"/>
        <end position="142"/>
    </location>
</feature>
<dbReference type="EMBL" id="DS113410">
    <property type="protein sequence ID" value="EAY07009.1"/>
    <property type="molecule type" value="Genomic_DNA"/>
</dbReference>
<feature type="compositionally biased region" description="Pro residues" evidence="1">
    <location>
        <begin position="189"/>
        <end position="213"/>
    </location>
</feature>
<gene>
    <name evidence="3" type="ORF">TVAG_174790</name>
</gene>
<dbReference type="KEGG" id="tva:4764893"/>
<protein>
    <submittedName>
        <fullName evidence="3">Uncharacterized protein</fullName>
    </submittedName>
</protein>
<feature type="compositionally biased region" description="Low complexity" evidence="1">
    <location>
        <begin position="171"/>
        <end position="188"/>
    </location>
</feature>
<accession>A2EK25</accession>
<keyword evidence="2" id="KW-0472">Membrane</keyword>
<sequence length="225" mass="25148">MTDDMTVKIGGTLYYINEESQIGPAISVKSTTSSSRHINIEMNDQTYSDNKRKLILVRNGQQNLSAIAYLNGQFVDSIDGSKYIPTPAATPMYTPLPTYKYRVSPTESSKKGLTSKSKGLLVVGIFIGVFVIISVIAIYFTFKKKKQSKSSSSSSSKRKNPTNASILSDFQQQQEPYPQAAYSYQPQPYQQPPPQVPYQQPPPQAPYYPPPQQPQQSISPYQPYE</sequence>
<dbReference type="InParanoid" id="A2EK25"/>
<name>A2EK25_TRIV3</name>
<keyword evidence="2" id="KW-0812">Transmembrane</keyword>
<keyword evidence="4" id="KW-1185">Reference proteome</keyword>
<organism evidence="3 4">
    <name type="scientific">Trichomonas vaginalis (strain ATCC PRA-98 / G3)</name>
    <dbReference type="NCBI Taxonomy" id="412133"/>
    <lineage>
        <taxon>Eukaryota</taxon>
        <taxon>Metamonada</taxon>
        <taxon>Parabasalia</taxon>
        <taxon>Trichomonadida</taxon>
        <taxon>Trichomonadidae</taxon>
        <taxon>Trichomonas</taxon>
    </lineage>
</organism>
<keyword evidence="2" id="KW-1133">Transmembrane helix</keyword>
<evidence type="ECO:0000256" key="1">
    <source>
        <dbReference type="SAM" id="MobiDB-lite"/>
    </source>
</evidence>
<dbReference type="VEuPathDB" id="TrichDB:TVAG_174790"/>
<dbReference type="RefSeq" id="XP_001319232.1">
    <property type="nucleotide sequence ID" value="XM_001319197.1"/>
</dbReference>
<reference evidence="3" key="2">
    <citation type="journal article" date="2007" name="Science">
        <title>Draft genome sequence of the sexually transmitted pathogen Trichomonas vaginalis.</title>
        <authorList>
            <person name="Carlton J.M."/>
            <person name="Hirt R.P."/>
            <person name="Silva J.C."/>
            <person name="Delcher A.L."/>
            <person name="Schatz M."/>
            <person name="Zhao Q."/>
            <person name="Wortman J.R."/>
            <person name="Bidwell S.L."/>
            <person name="Alsmark U.C.M."/>
            <person name="Besteiro S."/>
            <person name="Sicheritz-Ponten T."/>
            <person name="Noel C.J."/>
            <person name="Dacks J.B."/>
            <person name="Foster P.G."/>
            <person name="Simillion C."/>
            <person name="Van de Peer Y."/>
            <person name="Miranda-Saavedra D."/>
            <person name="Barton G.J."/>
            <person name="Westrop G.D."/>
            <person name="Mueller S."/>
            <person name="Dessi D."/>
            <person name="Fiori P.L."/>
            <person name="Ren Q."/>
            <person name="Paulsen I."/>
            <person name="Zhang H."/>
            <person name="Bastida-Corcuera F.D."/>
            <person name="Simoes-Barbosa A."/>
            <person name="Brown M.T."/>
            <person name="Hayes R.D."/>
            <person name="Mukherjee M."/>
            <person name="Okumura C.Y."/>
            <person name="Schneider R."/>
            <person name="Smith A.J."/>
            <person name="Vanacova S."/>
            <person name="Villalvazo M."/>
            <person name="Haas B.J."/>
            <person name="Pertea M."/>
            <person name="Feldblyum T.V."/>
            <person name="Utterback T.R."/>
            <person name="Shu C.L."/>
            <person name="Osoegawa K."/>
            <person name="de Jong P.J."/>
            <person name="Hrdy I."/>
            <person name="Horvathova L."/>
            <person name="Zubacova Z."/>
            <person name="Dolezal P."/>
            <person name="Malik S.B."/>
            <person name="Logsdon J.M. Jr."/>
            <person name="Henze K."/>
            <person name="Gupta A."/>
            <person name="Wang C.C."/>
            <person name="Dunne R.L."/>
            <person name="Upcroft J.A."/>
            <person name="Upcroft P."/>
            <person name="White O."/>
            <person name="Salzberg S.L."/>
            <person name="Tang P."/>
            <person name="Chiu C.-H."/>
            <person name="Lee Y.-S."/>
            <person name="Embley T.M."/>
            <person name="Coombs G.H."/>
            <person name="Mottram J.C."/>
            <person name="Tachezy J."/>
            <person name="Fraser-Liggett C.M."/>
            <person name="Johnson P.J."/>
        </authorList>
    </citation>
    <scope>NUCLEOTIDE SEQUENCE [LARGE SCALE GENOMIC DNA]</scope>
    <source>
        <strain evidence="3">G3</strain>
    </source>
</reference>
<dbReference type="VEuPathDB" id="TrichDB:TVAGG3_0974270"/>
<evidence type="ECO:0000256" key="2">
    <source>
        <dbReference type="SAM" id="Phobius"/>
    </source>
</evidence>
<dbReference type="AlphaFoldDB" id="A2EK25"/>
<feature type="compositionally biased region" description="Polar residues" evidence="1">
    <location>
        <begin position="161"/>
        <end position="170"/>
    </location>
</feature>